<reference evidence="2 3" key="1">
    <citation type="submission" date="2014-10" db="EMBL/GenBank/DDBJ databases">
        <title>Draft genome of anammox bacterium scalindua brodae, obtained using differential coverage binning of sequence data from two enrichment reactors.</title>
        <authorList>
            <person name="Speth D.R."/>
            <person name="Russ L."/>
            <person name="Kartal B."/>
            <person name="Op den Camp H.J."/>
            <person name="Dutilh B.E."/>
            <person name="Jetten M.S."/>
        </authorList>
    </citation>
    <scope>NUCLEOTIDE SEQUENCE [LARGE SCALE GENOMIC DNA]</scope>
    <source>
        <strain evidence="2">RU1</strain>
    </source>
</reference>
<dbReference type="Proteomes" id="UP000030652">
    <property type="component" value="Unassembled WGS sequence"/>
</dbReference>
<name>A0A0B0EN12_9BACT</name>
<comment type="caution">
    <text evidence="2">The sequence shown here is derived from an EMBL/GenBank/DDBJ whole genome shotgun (WGS) entry which is preliminary data.</text>
</comment>
<sequence>MIQEIGYFVKNDIMKSNYMFMREKRQRTFLWRLFTIIVFGPCVPLIPLLIYPAAENIALVLVTSLFGVVTIATMLSIVIPLSLGEGIKSV</sequence>
<keyword evidence="1" id="KW-1133">Transmembrane helix</keyword>
<organism evidence="2 3">
    <name type="scientific">Candidatus Scalindua brodae</name>
    <dbReference type="NCBI Taxonomy" id="237368"/>
    <lineage>
        <taxon>Bacteria</taxon>
        <taxon>Pseudomonadati</taxon>
        <taxon>Planctomycetota</taxon>
        <taxon>Candidatus Brocadiia</taxon>
        <taxon>Candidatus Brocadiales</taxon>
        <taxon>Candidatus Scalinduaceae</taxon>
        <taxon>Candidatus Scalindua</taxon>
    </lineage>
</organism>
<feature type="transmembrane region" description="Helical" evidence="1">
    <location>
        <begin position="57"/>
        <end position="83"/>
    </location>
</feature>
<evidence type="ECO:0000313" key="2">
    <source>
        <dbReference type="EMBL" id="KHE93351.1"/>
    </source>
</evidence>
<gene>
    <name evidence="2" type="ORF">SCABRO_00889</name>
</gene>
<proteinExistence type="predicted"/>
<keyword evidence="1" id="KW-0472">Membrane</keyword>
<feature type="transmembrane region" description="Helical" evidence="1">
    <location>
        <begin position="29"/>
        <end position="51"/>
    </location>
</feature>
<dbReference type="AlphaFoldDB" id="A0A0B0EN12"/>
<evidence type="ECO:0000313" key="3">
    <source>
        <dbReference type="Proteomes" id="UP000030652"/>
    </source>
</evidence>
<evidence type="ECO:0000256" key="1">
    <source>
        <dbReference type="SAM" id="Phobius"/>
    </source>
</evidence>
<protein>
    <submittedName>
        <fullName evidence="2">Uncharacterized protein</fullName>
    </submittedName>
</protein>
<keyword evidence="1" id="KW-0812">Transmembrane</keyword>
<dbReference type="EMBL" id="JRYO01000059">
    <property type="protein sequence ID" value="KHE93351.1"/>
    <property type="molecule type" value="Genomic_DNA"/>
</dbReference>
<accession>A0A0B0EN12</accession>